<evidence type="ECO:0000256" key="7">
    <source>
        <dbReference type="ARBA" id="ARBA00023069"/>
    </source>
</evidence>
<name>A0ABM1N142_NICVS</name>
<comment type="similarity">
    <text evidence="4 12">Belongs to the ARL2BP family.</text>
</comment>
<dbReference type="InterPro" id="IPR042541">
    <property type="entry name" value="BART_sf"/>
</dbReference>
<proteinExistence type="inferred from homology"/>
<dbReference type="Gene3D" id="1.20.1520.10">
    <property type="entry name" value="ADP-ribosylation factor-like 2-binding protein, domain"/>
    <property type="match status" value="1"/>
</dbReference>
<reference evidence="15" key="1">
    <citation type="submission" date="2025-08" db="UniProtKB">
        <authorList>
            <consortium name="RefSeq"/>
        </authorList>
    </citation>
    <scope>IDENTIFICATION</scope>
    <source>
        <tissue evidence="15">Whole Larva</tissue>
    </source>
</reference>
<evidence type="ECO:0000313" key="15">
    <source>
        <dbReference type="RefSeq" id="XP_017780542.1"/>
    </source>
</evidence>
<keyword evidence="7 12" id="KW-0969">Cilium</keyword>
<evidence type="ECO:0000259" key="13">
    <source>
        <dbReference type="Pfam" id="PF11527"/>
    </source>
</evidence>
<dbReference type="PANTHER" id="PTHR15487:SF4">
    <property type="entry name" value="ADP-RIBOSYLATION FACTOR-LIKE PROTEIN 2-BINDING PROTEIN"/>
    <property type="match status" value="1"/>
</dbReference>
<evidence type="ECO:0000256" key="11">
    <source>
        <dbReference type="ARBA" id="ARBA00023273"/>
    </source>
</evidence>
<evidence type="ECO:0000256" key="2">
    <source>
        <dbReference type="ARBA" id="ARBA00004123"/>
    </source>
</evidence>
<comment type="function">
    <text evidence="12">Plays a role as an effector of the ADP-ribosylation factor-like protein 2, ARL2.</text>
</comment>
<evidence type="ECO:0000256" key="4">
    <source>
        <dbReference type="ARBA" id="ARBA00009880"/>
    </source>
</evidence>
<feature type="domain" description="BART" evidence="13">
    <location>
        <begin position="22"/>
        <end position="131"/>
    </location>
</feature>
<protein>
    <recommendedName>
        <fullName evidence="5 12">ADP-ribosylation factor-like protein 2-binding protein</fullName>
        <shortName evidence="12">ARF-like 2-binding protein</shortName>
    </recommendedName>
</protein>
<keyword evidence="8 12" id="KW-0496">Mitochondrion</keyword>
<dbReference type="GeneID" id="108565536"/>
<evidence type="ECO:0000256" key="9">
    <source>
        <dbReference type="ARBA" id="ARBA00023212"/>
    </source>
</evidence>
<dbReference type="InterPro" id="IPR038849">
    <property type="entry name" value="ARL2BP"/>
</dbReference>
<dbReference type="Pfam" id="PF11527">
    <property type="entry name" value="ARL2_Bind_BART"/>
    <property type="match status" value="1"/>
</dbReference>
<dbReference type="Proteomes" id="UP000695000">
    <property type="component" value="Unplaced"/>
</dbReference>
<accession>A0ABM1N142</accession>
<evidence type="ECO:0000313" key="14">
    <source>
        <dbReference type="Proteomes" id="UP000695000"/>
    </source>
</evidence>
<comment type="subcellular location">
    <subcellularLocation>
        <location evidence="1 12">Cytoplasm</location>
        <location evidence="1 12">Cytoskeleton</location>
        <location evidence="1 12">Cilium basal body</location>
    </subcellularLocation>
    <subcellularLocation>
        <location evidence="3 12">Cytoplasm</location>
        <location evidence="3 12">Cytoskeleton</location>
        <location evidence="3 12">Microtubule organizing center</location>
        <location evidence="3 12">Centrosome</location>
    </subcellularLocation>
    <subcellularLocation>
        <location evidence="12">Cytoplasm</location>
    </subcellularLocation>
    <subcellularLocation>
        <location evidence="2 12">Nucleus</location>
    </subcellularLocation>
    <subcellularLocation>
        <location evidence="12">Mitochondrion intermembrane space</location>
    </subcellularLocation>
</comment>
<evidence type="ECO:0000256" key="3">
    <source>
        <dbReference type="ARBA" id="ARBA00004300"/>
    </source>
</evidence>
<evidence type="ECO:0000256" key="6">
    <source>
        <dbReference type="ARBA" id="ARBA00022490"/>
    </source>
</evidence>
<dbReference type="PANTHER" id="PTHR15487">
    <property type="entry name" value="ADP-RIBOSYLATION FACTOR-LIKE PROTEIN 2-BINDING PROTEIN"/>
    <property type="match status" value="1"/>
</dbReference>
<evidence type="ECO:0000256" key="1">
    <source>
        <dbReference type="ARBA" id="ARBA00004120"/>
    </source>
</evidence>
<dbReference type="InterPro" id="IPR023379">
    <property type="entry name" value="BART_dom"/>
</dbReference>
<keyword evidence="9 12" id="KW-0206">Cytoskeleton</keyword>
<keyword evidence="6 12" id="KW-0963">Cytoplasm</keyword>
<organism evidence="14 15">
    <name type="scientific">Nicrophorus vespilloides</name>
    <name type="common">Boreal carrion beetle</name>
    <dbReference type="NCBI Taxonomy" id="110193"/>
    <lineage>
        <taxon>Eukaryota</taxon>
        <taxon>Metazoa</taxon>
        <taxon>Ecdysozoa</taxon>
        <taxon>Arthropoda</taxon>
        <taxon>Hexapoda</taxon>
        <taxon>Insecta</taxon>
        <taxon>Pterygota</taxon>
        <taxon>Neoptera</taxon>
        <taxon>Endopterygota</taxon>
        <taxon>Coleoptera</taxon>
        <taxon>Polyphaga</taxon>
        <taxon>Staphyliniformia</taxon>
        <taxon>Silphidae</taxon>
        <taxon>Nicrophorinae</taxon>
        <taxon>Nicrophorus</taxon>
    </lineage>
</organism>
<keyword evidence="10 12" id="KW-0539">Nucleus</keyword>
<keyword evidence="14" id="KW-1185">Reference proteome</keyword>
<sequence>MVECFEDINFSDLSVDDKDKQFHSVVGHIEDILMEDEFVAMHNAFMEKHWTEFEDTEENKFIYTDIFREYGRTIEKYIEEELNDRVPNFNMIQFENELKLRQHDLDGEIFEMLATFSDFCAFKMMFLDYKNVSLRMECYKNIIQSFCLFMIWLKMKEGRTVDFSLDLSVSKYVVNPF</sequence>
<evidence type="ECO:0000256" key="12">
    <source>
        <dbReference type="RuleBase" id="RU367099"/>
    </source>
</evidence>
<evidence type="ECO:0000256" key="5">
    <source>
        <dbReference type="ARBA" id="ARBA00014849"/>
    </source>
</evidence>
<dbReference type="RefSeq" id="XP_017780542.1">
    <property type="nucleotide sequence ID" value="XM_017925053.1"/>
</dbReference>
<evidence type="ECO:0000256" key="10">
    <source>
        <dbReference type="ARBA" id="ARBA00023242"/>
    </source>
</evidence>
<keyword evidence="11 12" id="KW-0966">Cell projection</keyword>
<evidence type="ECO:0000256" key="8">
    <source>
        <dbReference type="ARBA" id="ARBA00023128"/>
    </source>
</evidence>
<gene>
    <name evidence="15" type="primary">LOC108565536</name>
</gene>